<keyword evidence="3" id="KW-1185">Reference proteome</keyword>
<reference evidence="2 3" key="1">
    <citation type="submission" date="2019-06" db="EMBL/GenBank/DDBJ databases">
        <title>Sequencing the genomes of 1000 actinobacteria strains.</title>
        <authorList>
            <person name="Klenk H.-P."/>
        </authorList>
    </citation>
    <scope>NUCLEOTIDE SEQUENCE [LARGE SCALE GENOMIC DNA]</scope>
    <source>
        <strain evidence="2 3">DSM 19560</strain>
    </source>
</reference>
<protein>
    <submittedName>
        <fullName evidence="2">Membrane protein YfhO</fullName>
    </submittedName>
</protein>
<dbReference type="OrthoDB" id="5139172at2"/>
<keyword evidence="1" id="KW-0472">Membrane</keyword>
<feature type="transmembrane region" description="Helical" evidence="1">
    <location>
        <begin position="446"/>
        <end position="468"/>
    </location>
</feature>
<organism evidence="2 3">
    <name type="scientific">Rudaeicoccus suwonensis</name>
    <dbReference type="NCBI Taxonomy" id="657409"/>
    <lineage>
        <taxon>Bacteria</taxon>
        <taxon>Bacillati</taxon>
        <taxon>Actinomycetota</taxon>
        <taxon>Actinomycetes</taxon>
        <taxon>Micrococcales</taxon>
        <taxon>Dermacoccaceae</taxon>
        <taxon>Rudaeicoccus</taxon>
    </lineage>
</organism>
<evidence type="ECO:0000313" key="3">
    <source>
        <dbReference type="Proteomes" id="UP000318297"/>
    </source>
</evidence>
<proteinExistence type="predicted"/>
<feature type="transmembrane region" description="Helical" evidence="1">
    <location>
        <begin position="319"/>
        <end position="341"/>
    </location>
</feature>
<dbReference type="AlphaFoldDB" id="A0A561DVB4"/>
<gene>
    <name evidence="2" type="ORF">BKA23_3466</name>
</gene>
<feature type="transmembrane region" description="Helical" evidence="1">
    <location>
        <begin position="233"/>
        <end position="249"/>
    </location>
</feature>
<feature type="transmembrane region" description="Helical" evidence="1">
    <location>
        <begin position="210"/>
        <end position="227"/>
    </location>
</feature>
<feature type="transmembrane region" description="Helical" evidence="1">
    <location>
        <begin position="475"/>
        <end position="496"/>
    </location>
</feature>
<feature type="transmembrane region" description="Helical" evidence="1">
    <location>
        <begin position="256"/>
        <end position="278"/>
    </location>
</feature>
<dbReference type="PANTHER" id="PTHR38454:SF1">
    <property type="entry name" value="INTEGRAL MEMBRANE PROTEIN"/>
    <property type="match status" value="1"/>
</dbReference>
<accession>A0A561DVB4</accession>
<keyword evidence="1" id="KW-0812">Transmembrane</keyword>
<feature type="transmembrane region" description="Helical" evidence="1">
    <location>
        <begin position="131"/>
        <end position="151"/>
    </location>
</feature>
<evidence type="ECO:0000313" key="2">
    <source>
        <dbReference type="EMBL" id="TWE07284.1"/>
    </source>
</evidence>
<dbReference type="PANTHER" id="PTHR38454">
    <property type="entry name" value="INTEGRAL MEMBRANE PROTEIN-RELATED"/>
    <property type="match status" value="1"/>
</dbReference>
<feature type="transmembrane region" description="Helical" evidence="1">
    <location>
        <begin position="416"/>
        <end position="434"/>
    </location>
</feature>
<dbReference type="InterPro" id="IPR018580">
    <property type="entry name" value="Uncharacterised_YfhO"/>
</dbReference>
<feature type="transmembrane region" description="Helical" evidence="1">
    <location>
        <begin position="28"/>
        <end position="46"/>
    </location>
</feature>
<comment type="caution">
    <text evidence="2">The sequence shown here is derived from an EMBL/GenBank/DDBJ whole genome shotgun (WGS) entry which is preliminary data.</text>
</comment>
<evidence type="ECO:0000256" key="1">
    <source>
        <dbReference type="SAM" id="Phobius"/>
    </source>
</evidence>
<feature type="transmembrane region" description="Helical" evidence="1">
    <location>
        <begin position="727"/>
        <end position="751"/>
    </location>
</feature>
<dbReference type="Proteomes" id="UP000318297">
    <property type="component" value="Unassembled WGS sequence"/>
</dbReference>
<feature type="transmembrane region" description="Helical" evidence="1">
    <location>
        <begin position="387"/>
        <end position="404"/>
    </location>
</feature>
<keyword evidence="1" id="KW-1133">Transmembrane helix</keyword>
<feature type="transmembrane region" description="Helical" evidence="1">
    <location>
        <begin position="158"/>
        <end position="176"/>
    </location>
</feature>
<feature type="transmembrane region" description="Helical" evidence="1">
    <location>
        <begin position="348"/>
        <end position="367"/>
    </location>
</feature>
<sequence>MVCGVNAQSGGHDSPFARLIRSHSFRSFACVTVVVLLANAVFLLGIRSNDALLYFSGLGSPGKGFSAGAHTLDGNQGWTAQALGHYAAQTWLHGHVPLWTNFEGLGQPLAGEMQSAAFFLPFVLVQALPNGLFLMQVLLELVAGFGTLMFLRSLRLSWVAATTGACLFAVNGTFSVMQNAPFAPLAFLPVALWGVELIAEGARDGRRSRAGLWVTAWAVAFMIFAGFPETAYMEGLFILGWAVLRFVGLRSGRRRFTALLCGGGVLGLLIAAPVLVAFKAFLDFADVAYHVGATNDFSYSFRKVTAFALPYGVGPMNNAVFGGMAGYLTLPAVLVGLVGFLGRRRRGLQLVLGVIVAALVLNMFGVHPVKAVFNITPGLRETLVAKYGIGIIEFAVVICVAFGIDDLRRARVRRAAAIAAVVVVAGYLLASVVYADRRGFLTDPTWTATVVAWTALACGGLAAVLFALRHQPRRARLLATIAAVIVILDGAGTYAIPQLSASPSSPVNTGPVRYLQDNLGTARFITAGPIQPNYGTYYGLAQLNVNDLPVPSKMSDLIAELAPRPGTAAARATSHSFRSYWFGPYGGLVNQRGMLTAYVQKQSSYRSASVKYVVLRRDRASEAILTRAGLSRVYQDATVEIWQDPKAGPVFSTASSACTVTPRTFNVVALDCPEATTLTRRTIATPGWSVTIDGSRHTVAVPPAGYYQRVAVPAGRYDVTFAYQPRFFVAATVVSFAVGALMVADLLVPLVRCRHSRDRRPVASA</sequence>
<feature type="transmembrane region" description="Helical" evidence="1">
    <location>
        <begin position="182"/>
        <end position="198"/>
    </location>
</feature>
<dbReference type="EMBL" id="VIVQ01000006">
    <property type="protein sequence ID" value="TWE07284.1"/>
    <property type="molecule type" value="Genomic_DNA"/>
</dbReference>
<name>A0A561DVB4_9MICO</name>